<evidence type="ECO:0000256" key="6">
    <source>
        <dbReference type="ARBA" id="ARBA00023004"/>
    </source>
</evidence>
<evidence type="ECO:0000256" key="7">
    <source>
        <dbReference type="PIRSR" id="PIRSR605708-1"/>
    </source>
</evidence>
<evidence type="ECO:0000313" key="11">
    <source>
        <dbReference type="Proteomes" id="UP000553193"/>
    </source>
</evidence>
<keyword evidence="3 8" id="KW-0479">Metal-binding</keyword>
<dbReference type="SUPFAM" id="SSF51182">
    <property type="entry name" value="RmlC-like cupins"/>
    <property type="match status" value="1"/>
</dbReference>
<keyword evidence="5 10" id="KW-0560">Oxidoreductase</keyword>
<comment type="similarity">
    <text evidence="2">Belongs to the homogentisate dioxygenase family.</text>
</comment>
<keyword evidence="4 10" id="KW-0223">Dioxygenase</keyword>
<name>A0A840AD98_9PROT</name>
<evidence type="ECO:0000259" key="9">
    <source>
        <dbReference type="Pfam" id="PF20510"/>
    </source>
</evidence>
<feature type="binding site" evidence="8">
    <location>
        <position position="324"/>
    </location>
    <ligand>
        <name>Fe cation</name>
        <dbReference type="ChEBI" id="CHEBI:24875"/>
    </ligand>
</feature>
<accession>A0A840AD98</accession>
<feature type="domain" description="Homogentisate 1,2-dioxygenase N-terminal" evidence="9">
    <location>
        <begin position="87"/>
        <end position="237"/>
    </location>
</feature>
<keyword evidence="11" id="KW-1185">Reference proteome</keyword>
<feature type="active site" description="Proton acceptor" evidence="7">
    <location>
        <position position="251"/>
    </location>
</feature>
<dbReference type="AlphaFoldDB" id="A0A840AD98"/>
<evidence type="ECO:0000256" key="1">
    <source>
        <dbReference type="ARBA" id="ARBA00001962"/>
    </source>
</evidence>
<dbReference type="PANTHER" id="PTHR11056">
    <property type="entry name" value="HOMOGENTISATE 1,2-DIOXYGENASE"/>
    <property type="match status" value="1"/>
</dbReference>
<evidence type="ECO:0000256" key="2">
    <source>
        <dbReference type="ARBA" id="ARBA00007757"/>
    </source>
</evidence>
<evidence type="ECO:0000256" key="8">
    <source>
        <dbReference type="PIRSR" id="PIRSR605708-2"/>
    </source>
</evidence>
<evidence type="ECO:0000256" key="3">
    <source>
        <dbReference type="ARBA" id="ARBA00022723"/>
    </source>
</evidence>
<dbReference type="GO" id="GO:0004411">
    <property type="term" value="F:homogentisate 1,2-dioxygenase activity"/>
    <property type="evidence" value="ECO:0007669"/>
    <property type="project" value="UniProtKB-EC"/>
</dbReference>
<organism evidence="10 11">
    <name type="scientific">Roseococcus suduntuyensis</name>
    <dbReference type="NCBI Taxonomy" id="455361"/>
    <lineage>
        <taxon>Bacteria</taxon>
        <taxon>Pseudomonadati</taxon>
        <taxon>Pseudomonadota</taxon>
        <taxon>Alphaproteobacteria</taxon>
        <taxon>Acetobacterales</taxon>
        <taxon>Roseomonadaceae</taxon>
        <taxon>Roseococcus</taxon>
    </lineage>
</organism>
<evidence type="ECO:0000256" key="5">
    <source>
        <dbReference type="ARBA" id="ARBA00023002"/>
    </source>
</evidence>
<keyword evidence="6 8" id="KW-0408">Iron</keyword>
<proteinExistence type="inferred from homology"/>
<dbReference type="Gene3D" id="2.60.120.10">
    <property type="entry name" value="Jelly Rolls"/>
    <property type="match status" value="1"/>
</dbReference>
<feature type="binding site" evidence="8">
    <location>
        <position position="324"/>
    </location>
    <ligand>
        <name>homogentisate</name>
        <dbReference type="ChEBI" id="CHEBI:16169"/>
    </ligand>
</feature>
<evidence type="ECO:0000313" key="10">
    <source>
        <dbReference type="EMBL" id="MBB3898320.1"/>
    </source>
</evidence>
<dbReference type="CDD" id="cd02208">
    <property type="entry name" value="cupin_RmlC-like"/>
    <property type="match status" value="1"/>
</dbReference>
<dbReference type="PANTHER" id="PTHR11056:SF0">
    <property type="entry name" value="HOMOGENTISATE 1,2-DIOXYGENASE"/>
    <property type="match status" value="1"/>
</dbReference>
<dbReference type="InterPro" id="IPR005708">
    <property type="entry name" value="Homogentis_dOase"/>
</dbReference>
<dbReference type="RefSeq" id="WP_184383391.1">
    <property type="nucleotide sequence ID" value="NZ_JACIDJ010000002.1"/>
</dbReference>
<dbReference type="Pfam" id="PF20510">
    <property type="entry name" value="HgmA_N"/>
    <property type="match status" value="1"/>
</dbReference>
<dbReference type="GO" id="GO:0006570">
    <property type="term" value="P:tyrosine metabolic process"/>
    <property type="evidence" value="ECO:0007669"/>
    <property type="project" value="InterPro"/>
</dbReference>
<feature type="binding site" evidence="8">
    <location>
        <position position="294"/>
    </location>
    <ligand>
        <name>Fe cation</name>
        <dbReference type="ChEBI" id="CHEBI:24875"/>
    </ligand>
</feature>
<dbReference type="InterPro" id="IPR014710">
    <property type="entry name" value="RmlC-like_jellyroll"/>
</dbReference>
<reference evidence="10 11" key="1">
    <citation type="submission" date="2020-08" db="EMBL/GenBank/DDBJ databases">
        <title>Genomic Encyclopedia of Type Strains, Phase IV (KMG-IV): sequencing the most valuable type-strain genomes for metagenomic binning, comparative biology and taxonomic classification.</title>
        <authorList>
            <person name="Goeker M."/>
        </authorList>
    </citation>
    <scope>NUCLEOTIDE SEQUENCE [LARGE SCALE GENOMIC DNA]</scope>
    <source>
        <strain evidence="10 11">DSM 19979</strain>
    </source>
</reference>
<dbReference type="EC" id="1.13.11.5" evidence="10"/>
<dbReference type="InterPro" id="IPR046452">
    <property type="entry name" value="HgmA_N"/>
</dbReference>
<gene>
    <name evidence="10" type="ORF">GGQ83_001757</name>
</gene>
<comment type="caution">
    <text evidence="10">The sequence shown here is derived from an EMBL/GenBank/DDBJ whole genome shotgun (WGS) entry which is preliminary data.</text>
</comment>
<dbReference type="GO" id="GO:0005737">
    <property type="term" value="C:cytoplasm"/>
    <property type="evidence" value="ECO:0007669"/>
    <property type="project" value="TreeGrafter"/>
</dbReference>
<feature type="binding site" evidence="8">
    <location>
        <position position="288"/>
    </location>
    <ligand>
        <name>Fe cation</name>
        <dbReference type="ChEBI" id="CHEBI:24875"/>
    </ligand>
</feature>
<comment type="cofactor">
    <cofactor evidence="1 8">
        <name>Fe cation</name>
        <dbReference type="ChEBI" id="CHEBI:24875"/>
    </cofactor>
</comment>
<evidence type="ECO:0000256" key="4">
    <source>
        <dbReference type="ARBA" id="ARBA00022964"/>
    </source>
</evidence>
<protein>
    <submittedName>
        <fullName evidence="10">Homogentisate 1,2-dioxygenase</fullName>
        <ecNumber evidence="10">1.13.11.5</ecNumber>
    </submittedName>
</protein>
<dbReference type="Proteomes" id="UP000553193">
    <property type="component" value="Unassembled WGS sequence"/>
</dbReference>
<dbReference type="InterPro" id="IPR011051">
    <property type="entry name" value="RmlC_Cupin_sf"/>
</dbReference>
<sequence>MASKQYIAFPRSEGLSSRQAHADLPQGTYEREMGKEGFFGPATHMYHANPPTGWTRWEGPLRPRAFDLARINAEQPSPWDAADILHNAHCRLRFWRAPAAMDHLARNADGDELLFIHTGSGRLFCDYGHMPFRAGDYILLPRSTMWRIECDAPVAALLIEATGSTYQLPDRGILGKHAQFDPAVLATPAIDDAFRAQQGARETRVVIKRRDALSTVTYPFNPLDAVGWHGDLAPVKLNVEDIRPLMSHRYHLPPSAQTTFVANRFVVCTFTPRPFETDPGALKVPFFHNNDDYDEVLFYHAGDFFSRDNIHAGMMTLHPCGFTHGPHPKALGNAFTPKKPATDEYAVMLDTRDALDMGEAARQVEWEDYAYSWGVKPQPR</sequence>
<dbReference type="EMBL" id="JACIDJ010000002">
    <property type="protein sequence ID" value="MBB3898320.1"/>
    <property type="molecule type" value="Genomic_DNA"/>
</dbReference>
<dbReference type="GO" id="GO:0006559">
    <property type="term" value="P:L-phenylalanine catabolic process"/>
    <property type="evidence" value="ECO:0007669"/>
    <property type="project" value="InterPro"/>
</dbReference>
<dbReference type="GO" id="GO:0046872">
    <property type="term" value="F:metal ion binding"/>
    <property type="evidence" value="ECO:0007669"/>
    <property type="project" value="UniProtKB-KW"/>
</dbReference>